<dbReference type="AlphaFoldDB" id="A0A1F4VAD9"/>
<gene>
    <name evidence="1" type="ORF">A3D91_02225</name>
</gene>
<name>A0A1F4VAD9_UNCKA</name>
<dbReference type="EMBL" id="MEVD01000005">
    <property type="protein sequence ID" value="OGC54157.1"/>
    <property type="molecule type" value="Genomic_DNA"/>
</dbReference>
<protein>
    <submittedName>
        <fullName evidence="1">Uncharacterized protein</fullName>
    </submittedName>
</protein>
<organism evidence="1 2">
    <name type="scientific">candidate division WWE3 bacterium RIFCSPHIGHO2_02_FULL_38_14</name>
    <dbReference type="NCBI Taxonomy" id="1802620"/>
    <lineage>
        <taxon>Bacteria</taxon>
        <taxon>Katanobacteria</taxon>
    </lineage>
</organism>
<reference evidence="1 2" key="1">
    <citation type="journal article" date="2016" name="Nat. Commun.">
        <title>Thousands of microbial genomes shed light on interconnected biogeochemical processes in an aquifer system.</title>
        <authorList>
            <person name="Anantharaman K."/>
            <person name="Brown C.T."/>
            <person name="Hug L.A."/>
            <person name="Sharon I."/>
            <person name="Castelle C.J."/>
            <person name="Probst A.J."/>
            <person name="Thomas B.C."/>
            <person name="Singh A."/>
            <person name="Wilkins M.J."/>
            <person name="Karaoz U."/>
            <person name="Brodie E.L."/>
            <person name="Williams K.H."/>
            <person name="Hubbard S.S."/>
            <person name="Banfield J.F."/>
        </authorList>
    </citation>
    <scope>NUCLEOTIDE SEQUENCE [LARGE SCALE GENOMIC DNA]</scope>
</reference>
<comment type="caution">
    <text evidence="1">The sequence shown here is derived from an EMBL/GenBank/DDBJ whole genome shotgun (WGS) entry which is preliminary data.</text>
</comment>
<proteinExistence type="predicted"/>
<accession>A0A1F4VAD9</accession>
<dbReference type="STRING" id="1802620.A3D91_02225"/>
<dbReference type="Proteomes" id="UP000178127">
    <property type="component" value="Unassembled WGS sequence"/>
</dbReference>
<evidence type="ECO:0000313" key="1">
    <source>
        <dbReference type="EMBL" id="OGC54157.1"/>
    </source>
</evidence>
<sequence length="77" mass="8729">MTAAVLGGPTRIGDIKMSRTAIPKQPVEVYVKSFGRSFTMPRAEYAIISEDETYVRLNWNGVVVKIKKEEVDIQERN</sequence>
<evidence type="ECO:0000313" key="2">
    <source>
        <dbReference type="Proteomes" id="UP000178127"/>
    </source>
</evidence>